<evidence type="ECO:0000313" key="2">
    <source>
        <dbReference type="Proteomes" id="UP000314294"/>
    </source>
</evidence>
<comment type="caution">
    <text evidence="1">The sequence shown here is derived from an EMBL/GenBank/DDBJ whole genome shotgun (WGS) entry which is preliminary data.</text>
</comment>
<dbReference type="AlphaFoldDB" id="A0A4Z2IWM7"/>
<dbReference type="EMBL" id="SRLO01000045">
    <property type="protein sequence ID" value="TNN81682.1"/>
    <property type="molecule type" value="Genomic_DNA"/>
</dbReference>
<sequence>MSTALLARRPQPCGGTVSGCRSVRRQVSPGSPCAQSAPHLEDEIKQIPSTSSLCKKANEHISQIVKLFLLEQ</sequence>
<evidence type="ECO:0000313" key="1">
    <source>
        <dbReference type="EMBL" id="TNN81682.1"/>
    </source>
</evidence>
<protein>
    <submittedName>
        <fullName evidence="1">Uncharacterized protein</fullName>
    </submittedName>
</protein>
<name>A0A4Z2IWM7_9TELE</name>
<keyword evidence="2" id="KW-1185">Reference proteome</keyword>
<dbReference type="Proteomes" id="UP000314294">
    <property type="component" value="Unassembled WGS sequence"/>
</dbReference>
<organism evidence="1 2">
    <name type="scientific">Liparis tanakae</name>
    <name type="common">Tanaka's snailfish</name>
    <dbReference type="NCBI Taxonomy" id="230148"/>
    <lineage>
        <taxon>Eukaryota</taxon>
        <taxon>Metazoa</taxon>
        <taxon>Chordata</taxon>
        <taxon>Craniata</taxon>
        <taxon>Vertebrata</taxon>
        <taxon>Euteleostomi</taxon>
        <taxon>Actinopterygii</taxon>
        <taxon>Neopterygii</taxon>
        <taxon>Teleostei</taxon>
        <taxon>Neoteleostei</taxon>
        <taxon>Acanthomorphata</taxon>
        <taxon>Eupercaria</taxon>
        <taxon>Perciformes</taxon>
        <taxon>Cottioidei</taxon>
        <taxon>Cottales</taxon>
        <taxon>Liparidae</taxon>
        <taxon>Liparis</taxon>
    </lineage>
</organism>
<proteinExistence type="predicted"/>
<gene>
    <name evidence="1" type="ORF">EYF80_008128</name>
</gene>
<accession>A0A4Z2IWM7</accession>
<reference evidence="1 2" key="1">
    <citation type="submission" date="2019-03" db="EMBL/GenBank/DDBJ databases">
        <title>First draft genome of Liparis tanakae, snailfish: a comprehensive survey of snailfish specific genes.</title>
        <authorList>
            <person name="Kim W."/>
            <person name="Song I."/>
            <person name="Jeong J.-H."/>
            <person name="Kim D."/>
            <person name="Kim S."/>
            <person name="Ryu S."/>
            <person name="Song J.Y."/>
            <person name="Lee S.K."/>
        </authorList>
    </citation>
    <scope>NUCLEOTIDE SEQUENCE [LARGE SCALE GENOMIC DNA]</scope>
    <source>
        <tissue evidence="1">Muscle</tissue>
    </source>
</reference>